<name>A0A0D5YAQ3_HELPE</name>
<dbReference type="AlphaFoldDB" id="A0A0D5YAQ3"/>
<reference evidence="1" key="1">
    <citation type="journal article" date="2014" name="PLoS ONE">
        <title>Molecular evolution of candidate genes for crop-related traits in sunflower (Helianthus annuus L.).</title>
        <authorList>
            <person name="Mandel J.R."/>
            <person name="McAssey E.V."/>
            <person name="Nambeesan S."/>
            <person name="Garcia-Navarro E."/>
            <person name="Burke J.M."/>
        </authorList>
    </citation>
    <scope>NUCLEOTIDE SEQUENCE</scope>
    <source>
        <strain evidence="1">Hpet</strain>
    </source>
</reference>
<feature type="non-terminal residue" evidence="1">
    <location>
        <position position="63"/>
    </location>
</feature>
<organism evidence="1">
    <name type="scientific">Helianthus petiolaris</name>
    <name type="common">Prairie sunflower</name>
    <dbReference type="NCBI Taxonomy" id="4234"/>
    <lineage>
        <taxon>Eukaryota</taxon>
        <taxon>Viridiplantae</taxon>
        <taxon>Streptophyta</taxon>
        <taxon>Embryophyta</taxon>
        <taxon>Tracheophyta</taxon>
        <taxon>Spermatophyta</taxon>
        <taxon>Magnoliopsida</taxon>
        <taxon>eudicotyledons</taxon>
        <taxon>Gunneridae</taxon>
        <taxon>Pentapetalae</taxon>
        <taxon>asterids</taxon>
        <taxon>campanulids</taxon>
        <taxon>Asterales</taxon>
        <taxon>Asteraceae</taxon>
        <taxon>Asteroideae</taxon>
        <taxon>Heliantheae alliance</taxon>
        <taxon>Heliantheae</taxon>
        <taxon>Helianthus</taxon>
    </lineage>
</organism>
<accession>A0A0D5YAQ3</accession>
<sequence length="63" mass="6814">VNNIAEHTLSEKLYGDSVRLQQVLADFLSLSVSCTPPGGVIVIAANLTKDHLDKLVQLVNLEL</sequence>
<dbReference type="EMBL" id="KP973123">
    <property type="protein sequence ID" value="AKA28116.1"/>
    <property type="molecule type" value="Genomic_DNA"/>
</dbReference>
<protein>
    <submittedName>
        <fullName evidence="1">PHYA</fullName>
    </submittedName>
</protein>
<feature type="non-terminal residue" evidence="1">
    <location>
        <position position="1"/>
    </location>
</feature>
<reference evidence="1" key="2">
    <citation type="submission" date="2015-03" db="EMBL/GenBank/DDBJ databases">
        <authorList>
            <person name="Mandel J.R."/>
            <person name="McAssey E.V."/>
            <person name="Nambeesan S."/>
            <person name="Garcia-Navarro E."/>
            <person name="Burke J.M."/>
        </authorList>
    </citation>
    <scope>NUCLEOTIDE SEQUENCE</scope>
    <source>
        <strain evidence="1">Hpet</strain>
    </source>
</reference>
<proteinExistence type="predicted"/>
<evidence type="ECO:0000313" key="1">
    <source>
        <dbReference type="EMBL" id="AKA28116.1"/>
    </source>
</evidence>